<evidence type="ECO:0000313" key="1">
    <source>
        <dbReference type="EMBL" id="JAH43845.1"/>
    </source>
</evidence>
<reference evidence="1" key="2">
    <citation type="journal article" date="2015" name="Fish Shellfish Immunol.">
        <title>Early steps in the European eel (Anguilla anguilla)-Vibrio vulnificus interaction in the gills: Role of the RtxA13 toxin.</title>
        <authorList>
            <person name="Callol A."/>
            <person name="Pajuelo D."/>
            <person name="Ebbesson L."/>
            <person name="Teles M."/>
            <person name="MacKenzie S."/>
            <person name="Amaro C."/>
        </authorList>
    </citation>
    <scope>NUCLEOTIDE SEQUENCE</scope>
</reference>
<sequence>MSNMAPPFRFLKSLLHGAGRIV</sequence>
<name>A0A0E9ST82_ANGAN</name>
<accession>A0A0E9ST82</accession>
<organism evidence="1">
    <name type="scientific">Anguilla anguilla</name>
    <name type="common">European freshwater eel</name>
    <name type="synonym">Muraena anguilla</name>
    <dbReference type="NCBI Taxonomy" id="7936"/>
    <lineage>
        <taxon>Eukaryota</taxon>
        <taxon>Metazoa</taxon>
        <taxon>Chordata</taxon>
        <taxon>Craniata</taxon>
        <taxon>Vertebrata</taxon>
        <taxon>Euteleostomi</taxon>
        <taxon>Actinopterygii</taxon>
        <taxon>Neopterygii</taxon>
        <taxon>Teleostei</taxon>
        <taxon>Anguilliformes</taxon>
        <taxon>Anguillidae</taxon>
        <taxon>Anguilla</taxon>
    </lineage>
</organism>
<proteinExistence type="predicted"/>
<reference evidence="1" key="1">
    <citation type="submission" date="2014-11" db="EMBL/GenBank/DDBJ databases">
        <authorList>
            <person name="Amaro Gonzalez C."/>
        </authorList>
    </citation>
    <scope>NUCLEOTIDE SEQUENCE</scope>
</reference>
<dbReference type="EMBL" id="GBXM01064732">
    <property type="protein sequence ID" value="JAH43845.1"/>
    <property type="molecule type" value="Transcribed_RNA"/>
</dbReference>
<dbReference type="AlphaFoldDB" id="A0A0E9ST82"/>
<protein>
    <submittedName>
        <fullName evidence="1">Uncharacterized protein</fullName>
    </submittedName>
</protein>